<feature type="chain" id="PRO_5037482335" description="Lipocalin-like domain-containing protein" evidence="2">
    <location>
        <begin position="23"/>
        <end position="338"/>
    </location>
</feature>
<dbReference type="EMBL" id="JACJJL010000001">
    <property type="protein sequence ID" value="MBM6660311.1"/>
    <property type="molecule type" value="Genomic_DNA"/>
</dbReference>
<accession>A0A939B2Z1</accession>
<protein>
    <recommendedName>
        <fullName evidence="5">Lipocalin-like domain-containing protein</fullName>
    </recommendedName>
</protein>
<feature type="signal peptide" evidence="2">
    <location>
        <begin position="1"/>
        <end position="22"/>
    </location>
</feature>
<feature type="region of interest" description="Disordered" evidence="1">
    <location>
        <begin position="34"/>
        <end position="55"/>
    </location>
</feature>
<gene>
    <name evidence="3" type="ORF">H6B30_00830</name>
</gene>
<reference evidence="3 4" key="1">
    <citation type="journal article" date="2021" name="Sci. Rep.">
        <title>The distribution of antibiotic resistance genes in chicken gut microbiota commensals.</title>
        <authorList>
            <person name="Juricova H."/>
            <person name="Matiasovicova J."/>
            <person name="Kubasova T."/>
            <person name="Cejkova D."/>
            <person name="Rychlik I."/>
        </authorList>
    </citation>
    <scope>NUCLEOTIDE SEQUENCE [LARGE SCALE GENOMIC DNA]</scope>
    <source>
        <strain evidence="3 4">An819</strain>
    </source>
</reference>
<proteinExistence type="predicted"/>
<evidence type="ECO:0008006" key="5">
    <source>
        <dbReference type="Google" id="ProtNLM"/>
    </source>
</evidence>
<evidence type="ECO:0000313" key="3">
    <source>
        <dbReference type="EMBL" id="MBM6660311.1"/>
    </source>
</evidence>
<dbReference type="RefSeq" id="WP_205106943.1">
    <property type="nucleotide sequence ID" value="NZ_JACJJL010000001.1"/>
</dbReference>
<evidence type="ECO:0000256" key="1">
    <source>
        <dbReference type="SAM" id="MobiDB-lite"/>
    </source>
</evidence>
<evidence type="ECO:0000256" key="2">
    <source>
        <dbReference type="SAM" id="SignalP"/>
    </source>
</evidence>
<dbReference type="Proteomes" id="UP000764045">
    <property type="component" value="Unassembled WGS sequence"/>
</dbReference>
<dbReference type="PROSITE" id="PS51257">
    <property type="entry name" value="PROKAR_LIPOPROTEIN"/>
    <property type="match status" value="1"/>
</dbReference>
<dbReference type="AlphaFoldDB" id="A0A939B2Z1"/>
<evidence type="ECO:0000313" key="4">
    <source>
        <dbReference type="Proteomes" id="UP000764045"/>
    </source>
</evidence>
<comment type="caution">
    <text evidence="3">The sequence shown here is derived from an EMBL/GenBank/DDBJ whole genome shotgun (WGS) entry which is preliminary data.</text>
</comment>
<name>A0A939B2Z1_9BACT</name>
<sequence>MKREMLKTVMGRAMYMAFAVFAAFAMASCSDDDGNNGDDSGDTSGGGSDGTEMEAPRFESSAAKYTITDAGSPYTSVELTASGNYIIFTNGSQAPATAAAAPATRMSVMSDGAWRPGTRYIHYSNILSGKYTKTGEGEYELEGFGKLVVSGSGDQSYSLDITLSGGHSYSLKGNRAGTPSSGTMTDNLCRTWEIVQWRAFLRYNGVTMFDFTDPTIDGLNAKLEAWGREHDPDYTDGDYLLDFTSATGPEQVVFTKSGTYMVTYADSHLAVSTWRWGNQEKGLLEYSWDPNAFDPDGIYGVATAYFRKGNLELTEGFKETEDGFTIEQGTTYTLKEVK</sequence>
<keyword evidence="4" id="KW-1185">Reference proteome</keyword>
<keyword evidence="2" id="KW-0732">Signal</keyword>
<organism evidence="3 4">
    <name type="scientific">Marseilla massiliensis</name>
    <dbReference type="NCBI Taxonomy" id="1841864"/>
    <lineage>
        <taxon>Bacteria</taxon>
        <taxon>Pseudomonadati</taxon>
        <taxon>Bacteroidota</taxon>
        <taxon>Bacteroidia</taxon>
        <taxon>Bacteroidales</taxon>
        <taxon>Prevotellaceae</taxon>
        <taxon>Marseilla</taxon>
    </lineage>
</organism>